<feature type="transmembrane region" description="Helical" evidence="1">
    <location>
        <begin position="228"/>
        <end position="251"/>
    </location>
</feature>
<reference evidence="2 3" key="1">
    <citation type="submission" date="2023-12" db="EMBL/GenBank/DDBJ databases">
        <title>Novel species of the genus Arcicella isolated from rivers.</title>
        <authorList>
            <person name="Lu H."/>
        </authorList>
    </citation>
    <scope>NUCLEOTIDE SEQUENCE [LARGE SCALE GENOMIC DNA]</scope>
    <source>
        <strain evidence="2 3">KCTC 23307</strain>
    </source>
</reference>
<dbReference type="Proteomes" id="UP001302949">
    <property type="component" value="Unassembled WGS sequence"/>
</dbReference>
<evidence type="ECO:0000256" key="1">
    <source>
        <dbReference type="SAM" id="Phobius"/>
    </source>
</evidence>
<feature type="transmembrane region" description="Helical" evidence="1">
    <location>
        <begin position="190"/>
        <end position="216"/>
    </location>
</feature>
<keyword evidence="1" id="KW-1133">Transmembrane helix</keyword>
<feature type="transmembrane region" description="Helical" evidence="1">
    <location>
        <begin position="117"/>
        <end position="134"/>
    </location>
</feature>
<evidence type="ECO:0000313" key="2">
    <source>
        <dbReference type="EMBL" id="MEA5138028.1"/>
    </source>
</evidence>
<dbReference type="RefSeq" id="WP_323295195.1">
    <property type="nucleotide sequence ID" value="NZ_JAYFUM010000003.1"/>
</dbReference>
<evidence type="ECO:0008006" key="4">
    <source>
        <dbReference type="Google" id="ProtNLM"/>
    </source>
</evidence>
<evidence type="ECO:0000313" key="3">
    <source>
        <dbReference type="Proteomes" id="UP001302949"/>
    </source>
</evidence>
<proteinExistence type="predicted"/>
<name>A0ABU5Q5Y4_9BACT</name>
<keyword evidence="1" id="KW-0812">Transmembrane</keyword>
<feature type="transmembrane region" description="Helical" evidence="1">
    <location>
        <begin position="46"/>
        <end position="65"/>
    </location>
</feature>
<protein>
    <recommendedName>
        <fullName evidence="4">DUF2029 domain-containing protein</fullName>
    </recommendedName>
</protein>
<feature type="transmembrane region" description="Helical" evidence="1">
    <location>
        <begin position="146"/>
        <end position="166"/>
    </location>
</feature>
<organism evidence="2 3">
    <name type="scientific">Arcicella rigui</name>
    <dbReference type="NCBI Taxonomy" id="797020"/>
    <lineage>
        <taxon>Bacteria</taxon>
        <taxon>Pseudomonadati</taxon>
        <taxon>Bacteroidota</taxon>
        <taxon>Cytophagia</taxon>
        <taxon>Cytophagales</taxon>
        <taxon>Flectobacillaceae</taxon>
        <taxon>Arcicella</taxon>
    </lineage>
</organism>
<feature type="transmembrane region" description="Helical" evidence="1">
    <location>
        <begin position="352"/>
        <end position="371"/>
    </location>
</feature>
<gene>
    <name evidence="2" type="ORF">VB248_02710</name>
</gene>
<sequence>MSNDTYSIIYAKILISTFFCLMAFLSFQFQPKLEKVFDKIGQGKAFTIFVILFRLIPFSIVYLLLGYKAQSDVYIFWRSAQEASHFKLVYRDFESLYSPFFPYITGTILYFWDSAEAITLLMVLVEIAVLWLSLKTYRSENKAKDVFKVLVYLLLPAPLIFCVIGGQEDIWMWGFACLFVYFSQEKASDFVLGIITALGLLCTKAFFVLLIPLIFLKINDKVKFILGNLSLGIPVFLFLFYFGGFSFLMPIRLAQEPMSPNFWSLVHPFVAELDIIKNTKILNWIGLILILSFATWQSLRTKEIAWKTYIPSIWILIFGTMMLIQIGSYANYLFIYSMPLVFCFDFIKQKKFVFITFFIQFVASFQPSLWFRIGKPFLRFEQFKEFRFVLEYSLEIIILAGVCYWLNWVIQKKDI</sequence>
<comment type="caution">
    <text evidence="2">The sequence shown here is derived from an EMBL/GenBank/DDBJ whole genome shotgun (WGS) entry which is preliminary data.</text>
</comment>
<feature type="transmembrane region" description="Helical" evidence="1">
    <location>
        <begin position="6"/>
        <end position="25"/>
    </location>
</feature>
<dbReference type="EMBL" id="JAYFUM010000003">
    <property type="protein sequence ID" value="MEA5138028.1"/>
    <property type="molecule type" value="Genomic_DNA"/>
</dbReference>
<accession>A0ABU5Q5Y4</accession>
<feature type="transmembrane region" description="Helical" evidence="1">
    <location>
        <begin position="311"/>
        <end position="332"/>
    </location>
</feature>
<keyword evidence="1" id="KW-0472">Membrane</keyword>
<keyword evidence="3" id="KW-1185">Reference proteome</keyword>
<feature type="transmembrane region" description="Helical" evidence="1">
    <location>
        <begin position="392"/>
        <end position="410"/>
    </location>
</feature>